<evidence type="ECO:0000313" key="1">
    <source>
        <dbReference type="EMBL" id="KAI9920338.1"/>
    </source>
</evidence>
<organism evidence="1 2">
    <name type="scientific">Peronosclerospora sorghi</name>
    <dbReference type="NCBI Taxonomy" id="230839"/>
    <lineage>
        <taxon>Eukaryota</taxon>
        <taxon>Sar</taxon>
        <taxon>Stramenopiles</taxon>
        <taxon>Oomycota</taxon>
        <taxon>Peronosporomycetes</taxon>
        <taxon>Peronosporales</taxon>
        <taxon>Peronosporaceae</taxon>
        <taxon>Peronosclerospora</taxon>
    </lineage>
</organism>
<name>A0ACC0WQH9_9STRA</name>
<dbReference type="EMBL" id="CM047589">
    <property type="protein sequence ID" value="KAI9920338.1"/>
    <property type="molecule type" value="Genomic_DNA"/>
</dbReference>
<sequence>MIPERALALSFGRSSTAPVPPFSRSSSVFVLASRKFQARRLVRLREILSLDIIFSSANIFQPHPNRLHLSSSVAT</sequence>
<accession>A0ACC0WQH9</accession>
<keyword evidence="2" id="KW-1185">Reference proteome</keyword>
<comment type="caution">
    <text evidence="1">The sequence shown here is derived from an EMBL/GenBank/DDBJ whole genome shotgun (WGS) entry which is preliminary data.</text>
</comment>
<gene>
    <name evidence="1" type="ORF">PsorP6_016046</name>
</gene>
<reference evidence="1 2" key="1">
    <citation type="journal article" date="2022" name="bioRxiv">
        <title>The genome of the oomycete Peronosclerospora sorghi, a cosmopolitan pathogen of maize and sorghum, is inflated with dispersed pseudogenes.</title>
        <authorList>
            <person name="Fletcher K."/>
            <person name="Martin F."/>
            <person name="Isakeit T."/>
            <person name="Cavanaugh K."/>
            <person name="Magill C."/>
            <person name="Michelmore R."/>
        </authorList>
    </citation>
    <scope>NUCLEOTIDE SEQUENCE [LARGE SCALE GENOMIC DNA]</scope>
    <source>
        <strain evidence="1">P6</strain>
    </source>
</reference>
<evidence type="ECO:0000313" key="2">
    <source>
        <dbReference type="Proteomes" id="UP001163321"/>
    </source>
</evidence>
<proteinExistence type="predicted"/>
<protein>
    <submittedName>
        <fullName evidence="1">Uncharacterized protein</fullName>
    </submittedName>
</protein>
<dbReference type="Proteomes" id="UP001163321">
    <property type="component" value="Chromosome 10"/>
</dbReference>